<dbReference type="AlphaFoldDB" id="A0A085ZTN3"/>
<dbReference type="InterPro" id="IPR057601">
    <property type="entry name" value="Oar-like_b-barrel"/>
</dbReference>
<gene>
    <name evidence="6" type="ORF">IX38_08855</name>
</gene>
<feature type="domain" description="TonB-dependent transporter Oar-like beta-barrel" evidence="5">
    <location>
        <begin position="229"/>
        <end position="293"/>
    </location>
</feature>
<sequence>MKKVKIVLGLLFLGFGTLAYAQTTQASIVGKVTGLGSAAQEKVKVTIVNESTGFRTETETNSKGEYIFKEIPLGGPYTVIVNEEKKEGYNVNFGDQVTVNMSLGDGEKQIEEVLVTGNLKNKIGNLGAATAISAKNISMLPVNGRNFTNLTELSPLSGKGGNLSGQLGSSTNFTIDGMTAKNPTSAGSTTSRSGAPFSISIEAVREFKITTNQYDVTLGRSGGGTVSAVTKSGTNKFSGSAWEYLRTNWLSSPYDIRGNKRENNFSTSQFGFSLGGPIIKNKLHFFVAWDHQLDSRPLIIADIKSTDDEKRFNTTTQTLNQFLDIARSKYGVGNSPQFGSFDKVRNSDAGFLRLDWQINDKNLLTLRNNFTYDLNKNGLGDNTAINFFESYGNDKNLDNSLLLTLRSNLKPNLTNELKAQYLYTFQDSYQNSELGKPVPRAIVENIVSPGVGATNIQIGGHRFGQESFRNNVIQVVDNLYYNTDKIKYTFGADLMYTIARSVYGSEVNGKFQFREDPTVNPTNLYNFNNLKAYKFYREVPLVEDPSVRSSIWNIGVYGQIQTKIGEGLDLMAGLRLDYGGYPKAAFNQKLYDEMGIRTDNKIKSFVIQPRFQFEWNFNEQNKDFLKFGAGIFSSDINNYMIINNLVFDGKHLATVDEDPSKIGLVPDFYSYRNDYGTVPTLSQYQIPTINYTGENAKIPIVYKANISYTHFFNERFRAGIAGYLALGRNNYFYYDRNMVSNPYFTLANEGGRGVYVPAASIDGAKVDWKAGRINTNFGRVLELVSDGKVNQFSFVVDTSYRYWKDGEITASYTWSDIKDNTSYNGNVANSATLFTMVEGDPRNLRMTYSDNQFRNKIVLYGNSPTVAGFTLGVRYSGIGGTRFSVTAGGNINGDFVDSNDLAYIFPNIITQPLLNDPEVGKALKDYVEKYNNAIAERNGGKNGFFGVWDVRVAKKIKFDKIGAFELSVDIFNVANLLNKEWGVNKSYANMALYRAPKFNQATKQFEYVKNTSGLAPLSGNPYQIQIGAKYSF</sequence>
<dbReference type="OrthoDB" id="9768147at2"/>
<keyword evidence="6" id="KW-0675">Receptor</keyword>
<evidence type="ECO:0000313" key="7">
    <source>
        <dbReference type="Proteomes" id="UP000028703"/>
    </source>
</evidence>
<evidence type="ECO:0000256" key="3">
    <source>
        <dbReference type="ARBA" id="ARBA00023237"/>
    </source>
</evidence>
<keyword evidence="4" id="KW-0732">Signal</keyword>
<keyword evidence="7" id="KW-1185">Reference proteome</keyword>
<evidence type="ECO:0000259" key="5">
    <source>
        <dbReference type="Pfam" id="PF25183"/>
    </source>
</evidence>
<dbReference type="Pfam" id="PF13620">
    <property type="entry name" value="CarboxypepD_reg"/>
    <property type="match status" value="1"/>
</dbReference>
<evidence type="ECO:0000256" key="1">
    <source>
        <dbReference type="ARBA" id="ARBA00004442"/>
    </source>
</evidence>
<accession>A0A085ZTN3</accession>
<dbReference type="GO" id="GO:0009279">
    <property type="term" value="C:cell outer membrane"/>
    <property type="evidence" value="ECO:0007669"/>
    <property type="project" value="UniProtKB-SubCell"/>
</dbReference>
<dbReference type="Gene3D" id="2.60.40.10">
    <property type="entry name" value="Immunoglobulins"/>
    <property type="match status" value="1"/>
</dbReference>
<name>A0A085ZTN3_9FLAO</name>
<evidence type="ECO:0000256" key="2">
    <source>
        <dbReference type="ARBA" id="ARBA00023136"/>
    </source>
</evidence>
<dbReference type="Pfam" id="PF25183">
    <property type="entry name" value="OMP_b-brl_4"/>
    <property type="match status" value="2"/>
</dbReference>
<keyword evidence="3" id="KW-0998">Cell outer membrane</keyword>
<reference evidence="6 7" key="1">
    <citation type="submission" date="2014-07" db="EMBL/GenBank/DDBJ databases">
        <title>Genome of Chryseobacterium luteum DSM 18605.</title>
        <authorList>
            <person name="Stropko S.J."/>
            <person name="Pipes S.E."/>
            <person name="Newman J.D."/>
        </authorList>
    </citation>
    <scope>NUCLEOTIDE SEQUENCE [LARGE SCALE GENOMIC DNA]</scope>
    <source>
        <strain evidence="6 7">DSM 18605</strain>
    </source>
</reference>
<dbReference type="RefSeq" id="WP_034703799.1">
    <property type="nucleotide sequence ID" value="NZ_JPRO01000005.1"/>
</dbReference>
<dbReference type="InterPro" id="IPR013783">
    <property type="entry name" value="Ig-like_fold"/>
</dbReference>
<comment type="caution">
    <text evidence="6">The sequence shown here is derived from an EMBL/GenBank/DDBJ whole genome shotgun (WGS) entry which is preliminary data.</text>
</comment>
<dbReference type="STRING" id="421531.IX38_08855"/>
<evidence type="ECO:0000313" key="6">
    <source>
        <dbReference type="EMBL" id="KFF07797.1"/>
    </source>
</evidence>
<dbReference type="EMBL" id="JPRO01000005">
    <property type="protein sequence ID" value="KFF07797.1"/>
    <property type="molecule type" value="Genomic_DNA"/>
</dbReference>
<evidence type="ECO:0000256" key="4">
    <source>
        <dbReference type="SAM" id="SignalP"/>
    </source>
</evidence>
<proteinExistence type="predicted"/>
<dbReference type="Gene3D" id="2.40.170.20">
    <property type="entry name" value="TonB-dependent receptor, beta-barrel domain"/>
    <property type="match status" value="1"/>
</dbReference>
<dbReference type="SUPFAM" id="SSF56935">
    <property type="entry name" value="Porins"/>
    <property type="match status" value="1"/>
</dbReference>
<feature type="signal peptide" evidence="4">
    <location>
        <begin position="1"/>
        <end position="21"/>
    </location>
</feature>
<organism evidence="6 7">
    <name type="scientific">Chryseobacterium luteum</name>
    <dbReference type="NCBI Taxonomy" id="421531"/>
    <lineage>
        <taxon>Bacteria</taxon>
        <taxon>Pseudomonadati</taxon>
        <taxon>Bacteroidota</taxon>
        <taxon>Flavobacteriia</taxon>
        <taxon>Flavobacteriales</taxon>
        <taxon>Weeksellaceae</taxon>
        <taxon>Chryseobacterium group</taxon>
        <taxon>Chryseobacterium</taxon>
    </lineage>
</organism>
<comment type="subcellular location">
    <subcellularLocation>
        <location evidence="1">Cell outer membrane</location>
    </subcellularLocation>
</comment>
<dbReference type="eggNOG" id="COG4771">
    <property type="taxonomic scope" value="Bacteria"/>
</dbReference>
<protein>
    <submittedName>
        <fullName evidence="6">TonB-dependent receptor</fullName>
    </submittedName>
</protein>
<feature type="domain" description="TonB-dependent transporter Oar-like beta-barrel" evidence="5">
    <location>
        <begin position="311"/>
        <end position="977"/>
    </location>
</feature>
<dbReference type="Proteomes" id="UP000028703">
    <property type="component" value="Unassembled WGS sequence"/>
</dbReference>
<dbReference type="SUPFAM" id="SSF49478">
    <property type="entry name" value="Cna protein B-type domain"/>
    <property type="match status" value="1"/>
</dbReference>
<dbReference type="InterPro" id="IPR036942">
    <property type="entry name" value="Beta-barrel_TonB_sf"/>
</dbReference>
<keyword evidence="2" id="KW-0472">Membrane</keyword>
<feature type="chain" id="PRO_5001801598" evidence="4">
    <location>
        <begin position="22"/>
        <end position="1032"/>
    </location>
</feature>